<organism evidence="1 2">
    <name type="scientific">Leucogyrophana mollusca</name>
    <dbReference type="NCBI Taxonomy" id="85980"/>
    <lineage>
        <taxon>Eukaryota</taxon>
        <taxon>Fungi</taxon>
        <taxon>Dikarya</taxon>
        <taxon>Basidiomycota</taxon>
        <taxon>Agaricomycotina</taxon>
        <taxon>Agaricomycetes</taxon>
        <taxon>Agaricomycetidae</taxon>
        <taxon>Boletales</taxon>
        <taxon>Boletales incertae sedis</taxon>
        <taxon>Leucogyrophana</taxon>
    </lineage>
</organism>
<reference evidence="1" key="1">
    <citation type="journal article" date="2021" name="New Phytol.">
        <title>Evolutionary innovations through gain and loss of genes in the ectomycorrhizal Boletales.</title>
        <authorList>
            <person name="Wu G."/>
            <person name="Miyauchi S."/>
            <person name="Morin E."/>
            <person name="Kuo A."/>
            <person name="Drula E."/>
            <person name="Varga T."/>
            <person name="Kohler A."/>
            <person name="Feng B."/>
            <person name="Cao Y."/>
            <person name="Lipzen A."/>
            <person name="Daum C."/>
            <person name="Hundley H."/>
            <person name="Pangilinan J."/>
            <person name="Johnson J."/>
            <person name="Barry K."/>
            <person name="LaButti K."/>
            <person name="Ng V."/>
            <person name="Ahrendt S."/>
            <person name="Min B."/>
            <person name="Choi I.G."/>
            <person name="Park H."/>
            <person name="Plett J.M."/>
            <person name="Magnuson J."/>
            <person name="Spatafora J.W."/>
            <person name="Nagy L.G."/>
            <person name="Henrissat B."/>
            <person name="Grigoriev I.V."/>
            <person name="Yang Z.L."/>
            <person name="Xu J."/>
            <person name="Martin F.M."/>
        </authorList>
    </citation>
    <scope>NUCLEOTIDE SEQUENCE</scope>
    <source>
        <strain evidence="1">KUC20120723A-06</strain>
    </source>
</reference>
<comment type="caution">
    <text evidence="1">The sequence shown here is derived from an EMBL/GenBank/DDBJ whole genome shotgun (WGS) entry which is preliminary data.</text>
</comment>
<proteinExistence type="predicted"/>
<name>A0ACB8B830_9AGAM</name>
<sequence length="424" mass="47591">MADFNSSISILINPKDCALQGYVVCQPDIAIDGAGVPSHGGRDLRSSIAKTTPEDQVCCTLAFTLLHASSNSKQIRIHSRTGTNSAPRSAVQPMRINIKWSSMIEYGGDLEHRHRWRWRAAEGETSDLLHSSVAKTTPVNQVVVDDRVRQQFGTSPSIALTLAYRRMEVEIFDLLDSQDDPREPDDRLWHNPRASSRWRKIRLVENASSPSVVKTTPKNQAIVHGTVHVASVFQGHRPEAKAKWSSIRWVQHRLLISRWGEEMLKDWIVRQWNTSSIALAYVRIDVEAFDLLDSQGDARAPGGSQWRSGGHRYGHRRPEYTDDHDTASVVGEKGKWSSISVNPLTWGTSLVKTSREVLMGLTFKIGFVIVWRNPARAQRPQSTRWPSAHTMGRVAHIGKAKKVGPWCRRLVEGNTLVPMISVPT</sequence>
<dbReference type="Proteomes" id="UP000790709">
    <property type="component" value="Unassembled WGS sequence"/>
</dbReference>
<keyword evidence="2" id="KW-1185">Reference proteome</keyword>
<evidence type="ECO:0000313" key="1">
    <source>
        <dbReference type="EMBL" id="KAH7921363.1"/>
    </source>
</evidence>
<accession>A0ACB8B830</accession>
<evidence type="ECO:0000313" key="2">
    <source>
        <dbReference type="Proteomes" id="UP000790709"/>
    </source>
</evidence>
<dbReference type="EMBL" id="MU266530">
    <property type="protein sequence ID" value="KAH7921363.1"/>
    <property type="molecule type" value="Genomic_DNA"/>
</dbReference>
<gene>
    <name evidence="1" type="ORF">BV22DRAFT_1049689</name>
</gene>
<protein>
    <submittedName>
        <fullName evidence="1">Uncharacterized protein</fullName>
    </submittedName>
</protein>